<evidence type="ECO:0000256" key="1">
    <source>
        <dbReference type="ARBA" id="ARBA00022729"/>
    </source>
</evidence>
<dbReference type="AlphaFoldDB" id="A0A7U3ZNJ4"/>
<feature type="domain" description="Ig-like" evidence="6">
    <location>
        <begin position="31"/>
        <end position="117"/>
    </location>
</feature>
<dbReference type="Proteomes" id="UP000000493">
    <property type="component" value="Chromosome"/>
</dbReference>
<keyword evidence="1 5" id="KW-0732">Signal</keyword>
<dbReference type="Pfam" id="PF13585">
    <property type="entry name" value="CHU_C"/>
    <property type="match status" value="1"/>
</dbReference>
<organism evidence="7 8">
    <name type="scientific">Runella slithyformis (strain ATCC 29530 / DSM 19594 / LMG 11500 / NCIMB 11436 / LSU 4)</name>
    <dbReference type="NCBI Taxonomy" id="761193"/>
    <lineage>
        <taxon>Bacteria</taxon>
        <taxon>Pseudomonadati</taxon>
        <taxon>Bacteroidota</taxon>
        <taxon>Cytophagia</taxon>
        <taxon>Cytophagales</taxon>
        <taxon>Spirosomataceae</taxon>
        <taxon>Runella</taxon>
    </lineage>
</organism>
<dbReference type="PANTHER" id="PTHR44337">
    <property type="entry name" value="CARCINOEMBRYONIC ANTIGEN-RELATED CELL ADHESION MOLECULE 8"/>
    <property type="match status" value="1"/>
</dbReference>
<evidence type="ECO:0000256" key="4">
    <source>
        <dbReference type="ARBA" id="ARBA00023319"/>
    </source>
</evidence>
<evidence type="ECO:0000256" key="2">
    <source>
        <dbReference type="ARBA" id="ARBA00023157"/>
    </source>
</evidence>
<dbReference type="InterPro" id="IPR013783">
    <property type="entry name" value="Ig-like_fold"/>
</dbReference>
<name>A0A7U3ZNJ4_RUNSL</name>
<evidence type="ECO:0000256" key="5">
    <source>
        <dbReference type="SAM" id="SignalP"/>
    </source>
</evidence>
<keyword evidence="2" id="KW-1015">Disulfide bond</keyword>
<accession>A0A7U3ZNJ4</accession>
<evidence type="ECO:0000313" key="8">
    <source>
        <dbReference type="Proteomes" id="UP000000493"/>
    </source>
</evidence>
<dbReference type="InterPro" id="IPR007110">
    <property type="entry name" value="Ig-like_dom"/>
</dbReference>
<keyword evidence="8" id="KW-1185">Reference proteome</keyword>
<evidence type="ECO:0000259" key="6">
    <source>
        <dbReference type="PROSITE" id="PS50835"/>
    </source>
</evidence>
<keyword evidence="4" id="KW-0393">Immunoglobulin domain</keyword>
<proteinExistence type="predicted"/>
<dbReference type="InterPro" id="IPR052598">
    <property type="entry name" value="IgSF_CEA-related"/>
</dbReference>
<protein>
    <recommendedName>
        <fullName evidence="6">Ig-like domain-containing protein</fullName>
    </recommendedName>
</protein>
<evidence type="ECO:0000313" key="7">
    <source>
        <dbReference type="EMBL" id="AEI50491.1"/>
    </source>
</evidence>
<evidence type="ECO:0000256" key="3">
    <source>
        <dbReference type="ARBA" id="ARBA00023180"/>
    </source>
</evidence>
<dbReference type="Gene3D" id="2.60.40.10">
    <property type="entry name" value="Immunoglobulins"/>
    <property type="match status" value="4"/>
</dbReference>
<keyword evidence="3" id="KW-0325">Glycoprotein</keyword>
<dbReference type="PROSITE" id="PS50835">
    <property type="entry name" value="IG_LIKE"/>
    <property type="match status" value="1"/>
</dbReference>
<sequence>MLKYFLIVCFFLLIKQVHAQGNDCNSVLNKPEISVSKVGRPALTARTAVCQDSLVQLNLRNYKKGSVVQWKLNNTDIPNANDTLFVVRNNQTGLYTCSVKNNVLCTNPIVSDPMAISMIPKPIIGQVMRGGFVGTPCVDGYERLTVNATGNSSLSYQWLSENRPIERANSTSFDVVETGVYAVRVTDSDGCAASSGNLTVIPATPPKAELSASKGGFCEGENVTLFSTRGRTNVYQWMRDGQPIGGIKDTIIIAQAGVYTVKVTAPNSCTTTSLPITVVRYPDPMFTIESPGDQLCRGAVLPLTAKGANLKKFQWSLNGQPITGATDKVLNVNRIGTYSVAVIDSNGCKATSKELVIKEVDKITVRIDSVPDFCGVMGGPIPLRGTPLGGIFSGLGVINGMFDPKSAGIGQHRVTYKVQGTLECLNGEAQRTITVSNPPALNLGEDKVIFKGASVTLNAELGVGYTYQWSPIAGVESPGLSKTVITPERTTTYHVIARGPKECLAEDSITIRVFSGVYVPEVFTPNGDGQNDTWELKGLEEYPEAEITIMNRWGQAIFSGKGAAQKPFDGTLNGEALPVGEYAYVIRTEPNGHVLSGKVLLLR</sequence>
<dbReference type="NCBIfam" id="TIGR04131">
    <property type="entry name" value="Bac_Flav_CTERM"/>
    <property type="match status" value="1"/>
</dbReference>
<dbReference type="EMBL" id="CP002859">
    <property type="protein sequence ID" value="AEI50491.1"/>
    <property type="molecule type" value="Genomic_DNA"/>
</dbReference>
<dbReference type="KEGG" id="rsi:Runsl_4146"/>
<dbReference type="InterPro" id="IPR026341">
    <property type="entry name" value="T9SS_type_B"/>
</dbReference>
<feature type="signal peptide" evidence="5">
    <location>
        <begin position="1"/>
        <end position="19"/>
    </location>
</feature>
<dbReference type="PANTHER" id="PTHR44337:SF20">
    <property type="entry name" value="CARCINOEMBRYONIC ANTIGEN-RELATED CELL ADHESION MOLECULE 5-RELATED"/>
    <property type="match status" value="1"/>
</dbReference>
<reference evidence="7 8" key="2">
    <citation type="journal article" date="2012" name="Stand. Genomic Sci.">
        <title>Complete genome sequence of the aquatic bacterium Runella slithyformis type strain (LSU 4(T)).</title>
        <authorList>
            <person name="Copeland A."/>
            <person name="Zhang X."/>
            <person name="Misra M."/>
            <person name="Lapidus A."/>
            <person name="Nolan M."/>
            <person name="Lucas S."/>
            <person name="Deshpande S."/>
            <person name="Cheng J.F."/>
            <person name="Tapia R."/>
            <person name="Goodwin L.A."/>
            <person name="Pitluck S."/>
            <person name="Liolios K."/>
            <person name="Pagani I."/>
            <person name="Ivanova N."/>
            <person name="Mikhailova N."/>
            <person name="Pati A."/>
            <person name="Chen A."/>
            <person name="Palaniappan K."/>
            <person name="Land M."/>
            <person name="Hauser L."/>
            <person name="Pan C."/>
            <person name="Jeffries C.D."/>
            <person name="Detter J.C."/>
            <person name="Brambilla E.M."/>
            <person name="Rohde M."/>
            <person name="Djao O.D."/>
            <person name="Goker M."/>
            <person name="Sikorski J."/>
            <person name="Tindall B.J."/>
            <person name="Woyke T."/>
            <person name="Bristow J."/>
            <person name="Eisen J.A."/>
            <person name="Markowitz V."/>
            <person name="Hugenholtz P."/>
            <person name="Kyrpides N.C."/>
            <person name="Klenk H.P."/>
            <person name="Mavromatis K."/>
        </authorList>
    </citation>
    <scope>NUCLEOTIDE SEQUENCE [LARGE SCALE GENOMIC DNA]</scope>
    <source>
        <strain evidence="8">ATCC 29530 / DSM 19594 / LMG 11500 / NCIMB 11436 / LSU 4</strain>
    </source>
</reference>
<dbReference type="InterPro" id="IPR035986">
    <property type="entry name" value="PKD_dom_sf"/>
</dbReference>
<gene>
    <name evidence="7" type="ordered locus">Runsl_4146</name>
</gene>
<feature type="chain" id="PRO_5031225922" description="Ig-like domain-containing protein" evidence="5">
    <location>
        <begin position="20"/>
        <end position="603"/>
    </location>
</feature>
<reference evidence="8" key="1">
    <citation type="submission" date="2011-06" db="EMBL/GenBank/DDBJ databases">
        <title>The complete genome of chromosome of Runella slithyformis DSM 19594.</title>
        <authorList>
            <consortium name="US DOE Joint Genome Institute (JGI-PGF)"/>
            <person name="Lucas S."/>
            <person name="Han J."/>
            <person name="Lapidus A."/>
            <person name="Bruce D."/>
            <person name="Goodwin L."/>
            <person name="Pitluck S."/>
            <person name="Peters L."/>
            <person name="Kyrpides N."/>
            <person name="Mavromatis K."/>
            <person name="Ivanova N."/>
            <person name="Ovchinnikova G."/>
            <person name="Zhang X."/>
            <person name="Misra M."/>
            <person name="Detter J.C."/>
            <person name="Tapia R."/>
            <person name="Han C."/>
            <person name="Land M."/>
            <person name="Hauser L."/>
            <person name="Markowitz V."/>
            <person name="Cheng J.-F."/>
            <person name="Hugenholtz P."/>
            <person name="Woyke T."/>
            <person name="Wu D."/>
            <person name="Tindall B."/>
            <person name="Faehrich R."/>
            <person name="Brambilla E."/>
            <person name="Klenk H.-P."/>
            <person name="Eisen J.A."/>
        </authorList>
    </citation>
    <scope>NUCLEOTIDE SEQUENCE [LARGE SCALE GENOMIC DNA]</scope>
    <source>
        <strain evidence="8">ATCC 29530 / DSM 19594 / LMG 11500 / NCIMB 11436 / LSU 4</strain>
    </source>
</reference>
<dbReference type="SUPFAM" id="SSF49299">
    <property type="entry name" value="PKD domain"/>
    <property type="match status" value="1"/>
</dbReference>